<keyword evidence="2 4" id="KW-0732">Signal</keyword>
<comment type="caution">
    <text evidence="6">The sequence shown here is derived from an EMBL/GenBank/DDBJ whole genome shotgun (WGS) entry which is preliminary data.</text>
</comment>
<evidence type="ECO:0000313" key="6">
    <source>
        <dbReference type="EMBL" id="MBP2293674.1"/>
    </source>
</evidence>
<gene>
    <name evidence="6" type="ORF">J2851_003458</name>
</gene>
<protein>
    <submittedName>
        <fullName evidence="6">Branched-chain amino acid transport system substrate-binding protein</fullName>
    </submittedName>
</protein>
<feature type="domain" description="Leucine-binding protein" evidence="5">
    <location>
        <begin position="33"/>
        <end position="367"/>
    </location>
</feature>
<evidence type="ECO:0000259" key="5">
    <source>
        <dbReference type="Pfam" id="PF13458"/>
    </source>
</evidence>
<evidence type="ECO:0000256" key="4">
    <source>
        <dbReference type="SAM" id="SignalP"/>
    </source>
</evidence>
<evidence type="ECO:0000256" key="3">
    <source>
        <dbReference type="ARBA" id="ARBA00022970"/>
    </source>
</evidence>
<dbReference type="Proteomes" id="UP000781958">
    <property type="component" value="Unassembled WGS sequence"/>
</dbReference>
<feature type="signal peptide" evidence="4">
    <location>
        <begin position="1"/>
        <end position="29"/>
    </location>
</feature>
<dbReference type="InterPro" id="IPR028082">
    <property type="entry name" value="Peripla_BP_I"/>
</dbReference>
<dbReference type="Pfam" id="PF13458">
    <property type="entry name" value="Peripla_BP_6"/>
    <property type="match status" value="1"/>
</dbReference>
<name>A0ABS4SN67_9PROT</name>
<reference evidence="6 7" key="1">
    <citation type="submission" date="2021-03" db="EMBL/GenBank/DDBJ databases">
        <title>Genomic Encyclopedia of Type Strains, Phase III (KMG-III): the genomes of soil and plant-associated and newly described type strains.</title>
        <authorList>
            <person name="Whitman W."/>
        </authorList>
    </citation>
    <scope>NUCLEOTIDE SEQUENCE [LARGE SCALE GENOMIC DNA]</scope>
    <source>
        <strain evidence="6 7">IMMIB AFH-6</strain>
    </source>
</reference>
<dbReference type="Gene3D" id="3.40.50.2300">
    <property type="match status" value="2"/>
</dbReference>
<dbReference type="RefSeq" id="WP_209767601.1">
    <property type="nucleotide sequence ID" value="NZ_JAGINP010000012.1"/>
</dbReference>
<feature type="chain" id="PRO_5045167320" evidence="4">
    <location>
        <begin position="30"/>
        <end position="384"/>
    </location>
</feature>
<keyword evidence="7" id="KW-1185">Reference proteome</keyword>
<proteinExistence type="inferred from homology"/>
<dbReference type="SUPFAM" id="SSF53822">
    <property type="entry name" value="Periplasmic binding protein-like I"/>
    <property type="match status" value="1"/>
</dbReference>
<evidence type="ECO:0000256" key="2">
    <source>
        <dbReference type="ARBA" id="ARBA00022729"/>
    </source>
</evidence>
<keyword evidence="3" id="KW-0813">Transport</keyword>
<accession>A0ABS4SN67</accession>
<keyword evidence="3" id="KW-0029">Amino-acid transport</keyword>
<dbReference type="PANTHER" id="PTHR30483">
    <property type="entry name" value="LEUCINE-SPECIFIC-BINDING PROTEIN"/>
    <property type="match status" value="1"/>
</dbReference>
<evidence type="ECO:0000256" key="1">
    <source>
        <dbReference type="ARBA" id="ARBA00010062"/>
    </source>
</evidence>
<comment type="similarity">
    <text evidence="1">Belongs to the leucine-binding protein family.</text>
</comment>
<dbReference type="EMBL" id="JAGINP010000012">
    <property type="protein sequence ID" value="MBP2293674.1"/>
    <property type="molecule type" value="Genomic_DNA"/>
</dbReference>
<sequence length="384" mass="40857">MPMKQNIQRTILAVAVTAATLAGVQPASSAEALKIGISAGLTGYAATVDRAWRDGVQVAADALNAQGGVMGRKIEVVVEDNRSEPQEAVTVYRKMMSSDNVDVFISGCVSAGNFAAASMVAKAEKPMMLCSILPQQAAQVKWAFTTLPPAGFEVEKRFEYLRDKTDIRKVGVLHDPTPYALLQKTVAQDVAAKYGLQVVGVESYKQDDADLSVQISKIQAAGAGAIIKIGLGGTTLTAAKNLKQLNSNMLMLTSLEDLAVFKPVAEVLGDKFFFVASPSQVYDALPDSATKAEIGKFLGPWRAKYGDRDPNWASRGWDGVMLTVAAIVNGKSAEGPAIRDNIEKITGFQGTTGVYNFTAANHQGITQNPFVLATIAGNQVKIVQ</sequence>
<dbReference type="InterPro" id="IPR051010">
    <property type="entry name" value="BCAA_transport"/>
</dbReference>
<evidence type="ECO:0000313" key="7">
    <source>
        <dbReference type="Proteomes" id="UP000781958"/>
    </source>
</evidence>
<dbReference type="PANTHER" id="PTHR30483:SF38">
    <property type="entry name" value="BLR7848 PROTEIN"/>
    <property type="match status" value="1"/>
</dbReference>
<organism evidence="6 7">
    <name type="scientific">Azospirillum rugosum</name>
    <dbReference type="NCBI Taxonomy" id="416170"/>
    <lineage>
        <taxon>Bacteria</taxon>
        <taxon>Pseudomonadati</taxon>
        <taxon>Pseudomonadota</taxon>
        <taxon>Alphaproteobacteria</taxon>
        <taxon>Rhodospirillales</taxon>
        <taxon>Azospirillaceae</taxon>
        <taxon>Azospirillum</taxon>
    </lineage>
</organism>
<dbReference type="InterPro" id="IPR028081">
    <property type="entry name" value="Leu-bd"/>
</dbReference>